<dbReference type="AlphaFoldDB" id="A0A7M7HQ82"/>
<dbReference type="PANTHER" id="PTHR11214:SF314">
    <property type="entry name" value="HEXOSYLTRANSFERASE"/>
    <property type="match status" value="1"/>
</dbReference>
<dbReference type="PANTHER" id="PTHR11214">
    <property type="entry name" value="BETA-1,3-N-ACETYLGLUCOSAMINYLTRANSFERASE"/>
    <property type="match status" value="1"/>
</dbReference>
<accession>A0A7M7HQ82</accession>
<sequence length="428" mass="48677">MVAVRCSSKYLLIIGIIINVLFIGLTQVLYISRYFKKSSFSSTSFSSSSSNKSKQIEKSRYMFIDKRDVTDLGPIFKIDIKNVSGTPMRPSIKHKHINEIIESSLMKPARTKEQMRKINELKEKIAKEIKFNPNSQGRNKNGDPIEIPISPEKFCRPSSTALTLARRLLVIMVTSHVKDVTVREEIRQTWADVPEVNSGQVRVVHLLGMITENGETTQSLIEHEAEDYDDIVQGAFKDTYKNLTTKTLMGLQWASTQCGSSFKYFMKTDSDVYVNLPKLAEHLAGLKNWEKPRAFGRKWVDVKPIRSPLHKWFVPEREYPGSTYPPYLGGSAYVITSLAARMAYHEARSTRLVRLEDLFVGICFKKAGVQLSDEPRFSVSLKKIVSKPCDIHSLFTHHGVKYYDLQHLKVTQDHPDLCVNVTSADLTP</sequence>
<dbReference type="EnsemblMetazoa" id="XM_011679174">
    <property type="protein sequence ID" value="XP_011677476"/>
    <property type="gene ID" value="LOC584256"/>
</dbReference>
<evidence type="ECO:0000256" key="10">
    <source>
        <dbReference type="ARBA" id="ARBA00023180"/>
    </source>
</evidence>
<comment type="subcellular location">
    <subcellularLocation>
        <location evidence="1 11">Golgi apparatus membrane</location>
        <topology evidence="1 11">Single-pass type II membrane protein</topology>
    </subcellularLocation>
</comment>
<dbReference type="InParanoid" id="A0A7M7HQ82"/>
<evidence type="ECO:0000313" key="13">
    <source>
        <dbReference type="Proteomes" id="UP000007110"/>
    </source>
</evidence>
<dbReference type="GO" id="GO:0016757">
    <property type="term" value="F:glycosyltransferase activity"/>
    <property type="evidence" value="ECO:0000318"/>
    <property type="project" value="GO_Central"/>
</dbReference>
<keyword evidence="8 11" id="KW-0333">Golgi apparatus</keyword>
<protein>
    <recommendedName>
        <fullName evidence="11">Hexosyltransferase</fullName>
        <ecNumber evidence="11">2.4.1.-</ecNumber>
    </recommendedName>
</protein>
<comment type="similarity">
    <text evidence="2 11">Belongs to the glycosyltransferase 31 family.</text>
</comment>
<keyword evidence="7 11" id="KW-1133">Transmembrane helix</keyword>
<evidence type="ECO:0000256" key="9">
    <source>
        <dbReference type="ARBA" id="ARBA00023136"/>
    </source>
</evidence>
<dbReference type="Gene3D" id="3.90.550.50">
    <property type="match status" value="1"/>
</dbReference>
<keyword evidence="5 11" id="KW-0812">Transmembrane</keyword>
<dbReference type="GO" id="GO:0016758">
    <property type="term" value="F:hexosyltransferase activity"/>
    <property type="evidence" value="ECO:0007669"/>
    <property type="project" value="InterPro"/>
</dbReference>
<reference evidence="12" key="2">
    <citation type="submission" date="2021-01" db="UniProtKB">
        <authorList>
            <consortium name="EnsemblMetazoa"/>
        </authorList>
    </citation>
    <scope>IDENTIFICATION</scope>
</reference>
<dbReference type="GO" id="GO:0000139">
    <property type="term" value="C:Golgi membrane"/>
    <property type="evidence" value="ECO:0000318"/>
    <property type="project" value="GO_Central"/>
</dbReference>
<dbReference type="GeneID" id="584256"/>
<dbReference type="InterPro" id="IPR002659">
    <property type="entry name" value="Glyco_trans_31"/>
</dbReference>
<evidence type="ECO:0000256" key="8">
    <source>
        <dbReference type="ARBA" id="ARBA00023034"/>
    </source>
</evidence>
<keyword evidence="13" id="KW-1185">Reference proteome</keyword>
<feature type="transmembrane region" description="Helical" evidence="11">
    <location>
        <begin position="12"/>
        <end position="31"/>
    </location>
</feature>
<dbReference type="OrthoDB" id="2139606at2759"/>
<dbReference type="KEGG" id="spu:584256"/>
<keyword evidence="3 11" id="KW-0328">Glycosyltransferase</keyword>
<evidence type="ECO:0000313" key="12">
    <source>
        <dbReference type="EnsemblMetazoa" id="XP_011677476"/>
    </source>
</evidence>
<evidence type="ECO:0000256" key="1">
    <source>
        <dbReference type="ARBA" id="ARBA00004323"/>
    </source>
</evidence>
<keyword evidence="4" id="KW-0808">Transferase</keyword>
<evidence type="ECO:0000256" key="6">
    <source>
        <dbReference type="ARBA" id="ARBA00022968"/>
    </source>
</evidence>
<keyword evidence="6 11" id="KW-0735">Signal-anchor</keyword>
<dbReference type="Proteomes" id="UP000007110">
    <property type="component" value="Unassembled WGS sequence"/>
</dbReference>
<reference evidence="13" key="1">
    <citation type="submission" date="2015-02" db="EMBL/GenBank/DDBJ databases">
        <title>Genome sequencing for Strongylocentrotus purpuratus.</title>
        <authorList>
            <person name="Murali S."/>
            <person name="Liu Y."/>
            <person name="Vee V."/>
            <person name="English A."/>
            <person name="Wang M."/>
            <person name="Skinner E."/>
            <person name="Han Y."/>
            <person name="Muzny D.M."/>
            <person name="Worley K.C."/>
            <person name="Gibbs R.A."/>
        </authorList>
    </citation>
    <scope>NUCLEOTIDE SEQUENCE</scope>
</reference>
<dbReference type="FunFam" id="3.90.550.50:FF:000001">
    <property type="entry name" value="Hexosyltransferase"/>
    <property type="match status" value="1"/>
</dbReference>
<keyword evidence="9 11" id="KW-0472">Membrane</keyword>
<organism evidence="12 13">
    <name type="scientific">Strongylocentrotus purpuratus</name>
    <name type="common">Purple sea urchin</name>
    <dbReference type="NCBI Taxonomy" id="7668"/>
    <lineage>
        <taxon>Eukaryota</taxon>
        <taxon>Metazoa</taxon>
        <taxon>Echinodermata</taxon>
        <taxon>Eleutherozoa</taxon>
        <taxon>Echinozoa</taxon>
        <taxon>Echinoidea</taxon>
        <taxon>Euechinoidea</taxon>
        <taxon>Echinacea</taxon>
        <taxon>Camarodonta</taxon>
        <taxon>Echinidea</taxon>
        <taxon>Strongylocentrotidae</taxon>
        <taxon>Strongylocentrotus</taxon>
    </lineage>
</organism>
<evidence type="ECO:0000256" key="3">
    <source>
        <dbReference type="ARBA" id="ARBA00022676"/>
    </source>
</evidence>
<name>A0A7M7HQ82_STRPU</name>
<dbReference type="Pfam" id="PF01762">
    <property type="entry name" value="Galactosyl_T"/>
    <property type="match status" value="1"/>
</dbReference>
<keyword evidence="10" id="KW-0325">Glycoprotein</keyword>
<evidence type="ECO:0000256" key="11">
    <source>
        <dbReference type="RuleBase" id="RU363063"/>
    </source>
</evidence>
<dbReference type="OMA" id="HKWFVPE"/>
<evidence type="ECO:0000256" key="4">
    <source>
        <dbReference type="ARBA" id="ARBA00022679"/>
    </source>
</evidence>
<dbReference type="EC" id="2.4.1.-" evidence="11"/>
<dbReference type="RefSeq" id="XP_011677476.2">
    <property type="nucleotide sequence ID" value="XM_011679174.2"/>
</dbReference>
<proteinExistence type="inferred from homology"/>
<evidence type="ECO:0000256" key="2">
    <source>
        <dbReference type="ARBA" id="ARBA00008661"/>
    </source>
</evidence>
<dbReference type="GO" id="GO:0006493">
    <property type="term" value="P:protein O-linked glycosylation"/>
    <property type="evidence" value="ECO:0000318"/>
    <property type="project" value="GO_Central"/>
</dbReference>
<evidence type="ECO:0000256" key="5">
    <source>
        <dbReference type="ARBA" id="ARBA00022692"/>
    </source>
</evidence>
<evidence type="ECO:0000256" key="7">
    <source>
        <dbReference type="ARBA" id="ARBA00022989"/>
    </source>
</evidence>